<dbReference type="Gene3D" id="1.20.950.20">
    <property type="entry name" value="Transmembrane di-heme cytochromes, Chain C"/>
    <property type="match status" value="1"/>
</dbReference>
<evidence type="ECO:0000313" key="8">
    <source>
        <dbReference type="EMBL" id="MBN7798150.1"/>
    </source>
</evidence>
<keyword evidence="3 6" id="KW-0812">Transmembrane</keyword>
<evidence type="ECO:0000256" key="5">
    <source>
        <dbReference type="ARBA" id="ARBA00023136"/>
    </source>
</evidence>
<reference evidence="8" key="1">
    <citation type="submission" date="2021-02" db="EMBL/GenBank/DDBJ databases">
        <title>PHA producing bacteria isolated from coastal sediment in Guangdong, Shenzhen.</title>
        <authorList>
            <person name="Zheng W."/>
            <person name="Yu S."/>
            <person name="Huang Y."/>
        </authorList>
    </citation>
    <scope>NUCLEOTIDE SEQUENCE</scope>
    <source>
        <strain evidence="8">TN14-10</strain>
    </source>
</reference>
<dbReference type="InterPro" id="IPR011577">
    <property type="entry name" value="Cyt_b561_bac/Ni-Hgenase"/>
</dbReference>
<keyword evidence="9" id="KW-1185">Reference proteome</keyword>
<dbReference type="GO" id="GO:0020037">
    <property type="term" value="F:heme binding"/>
    <property type="evidence" value="ECO:0007669"/>
    <property type="project" value="TreeGrafter"/>
</dbReference>
<name>A0A939IN33_9GAMM</name>
<protein>
    <submittedName>
        <fullName evidence="8">Cytochrome b/b6 domain-containing protein</fullName>
    </submittedName>
</protein>
<feature type="domain" description="Cytochrome b561 bacterial/Ni-hydrogenase" evidence="7">
    <location>
        <begin position="9"/>
        <end position="181"/>
    </location>
</feature>
<dbReference type="EMBL" id="JAFKCZ010000012">
    <property type="protein sequence ID" value="MBN7798150.1"/>
    <property type="molecule type" value="Genomic_DNA"/>
</dbReference>
<evidence type="ECO:0000313" key="9">
    <source>
        <dbReference type="Proteomes" id="UP000664303"/>
    </source>
</evidence>
<evidence type="ECO:0000256" key="2">
    <source>
        <dbReference type="ARBA" id="ARBA00022475"/>
    </source>
</evidence>
<organism evidence="8 9">
    <name type="scientific">Parahaliea mediterranea</name>
    <dbReference type="NCBI Taxonomy" id="651086"/>
    <lineage>
        <taxon>Bacteria</taxon>
        <taxon>Pseudomonadati</taxon>
        <taxon>Pseudomonadota</taxon>
        <taxon>Gammaproteobacteria</taxon>
        <taxon>Cellvibrionales</taxon>
        <taxon>Halieaceae</taxon>
        <taxon>Parahaliea</taxon>
    </lineage>
</organism>
<gene>
    <name evidence="8" type="ORF">JYP50_16185</name>
</gene>
<feature type="transmembrane region" description="Helical" evidence="6">
    <location>
        <begin position="97"/>
        <end position="118"/>
    </location>
</feature>
<dbReference type="PANTHER" id="PTHR30485:SF2">
    <property type="entry name" value="BLL0597 PROTEIN"/>
    <property type="match status" value="1"/>
</dbReference>
<feature type="transmembrane region" description="Helical" evidence="6">
    <location>
        <begin position="12"/>
        <end position="30"/>
    </location>
</feature>
<keyword evidence="4 6" id="KW-1133">Transmembrane helix</keyword>
<dbReference type="SUPFAM" id="SSF81342">
    <property type="entry name" value="Transmembrane di-heme cytochromes"/>
    <property type="match status" value="1"/>
</dbReference>
<proteinExistence type="predicted"/>
<dbReference type="AlphaFoldDB" id="A0A939IN33"/>
<sequence length="223" mass="24524">MSSKRYPLWDWPTRLFHWILVLAIPLAWWTGEEGLTDWHERLGYTVLVLVLFRLAWGFWGSRASRFGAFLRGPRAVAGFVRDGLRDRDGAASGHNPLGGWFVVVALALLLLQVVSGLFNSDDILFDGPLHHLASGAWQDRFGAVHEVAFNALLGLVALHILAVAWHQWARGEKLVQAMVKGSVAGREGAAPPAPAWRALCFLALAGAGLWLLLELVPAPVSPW</sequence>
<dbReference type="Pfam" id="PF01292">
    <property type="entry name" value="Ni_hydr_CYTB"/>
    <property type="match status" value="1"/>
</dbReference>
<dbReference type="GO" id="GO:0022904">
    <property type="term" value="P:respiratory electron transport chain"/>
    <property type="evidence" value="ECO:0007669"/>
    <property type="project" value="InterPro"/>
</dbReference>
<evidence type="ECO:0000256" key="3">
    <source>
        <dbReference type="ARBA" id="ARBA00022692"/>
    </source>
</evidence>
<evidence type="ECO:0000256" key="6">
    <source>
        <dbReference type="SAM" id="Phobius"/>
    </source>
</evidence>
<feature type="transmembrane region" description="Helical" evidence="6">
    <location>
        <begin position="195"/>
        <end position="213"/>
    </location>
</feature>
<keyword evidence="2" id="KW-1003">Cell membrane</keyword>
<dbReference type="GO" id="GO:0005886">
    <property type="term" value="C:plasma membrane"/>
    <property type="evidence" value="ECO:0007669"/>
    <property type="project" value="UniProtKB-SubCell"/>
</dbReference>
<evidence type="ECO:0000256" key="1">
    <source>
        <dbReference type="ARBA" id="ARBA00004651"/>
    </source>
</evidence>
<dbReference type="InterPro" id="IPR051542">
    <property type="entry name" value="Hydrogenase_cytochrome"/>
</dbReference>
<comment type="subcellular location">
    <subcellularLocation>
        <location evidence="1">Cell membrane</location>
        <topology evidence="1">Multi-pass membrane protein</topology>
    </subcellularLocation>
</comment>
<evidence type="ECO:0000256" key="4">
    <source>
        <dbReference type="ARBA" id="ARBA00022989"/>
    </source>
</evidence>
<evidence type="ECO:0000259" key="7">
    <source>
        <dbReference type="Pfam" id="PF01292"/>
    </source>
</evidence>
<dbReference type="InterPro" id="IPR016174">
    <property type="entry name" value="Di-haem_cyt_TM"/>
</dbReference>
<comment type="caution">
    <text evidence="8">The sequence shown here is derived from an EMBL/GenBank/DDBJ whole genome shotgun (WGS) entry which is preliminary data.</text>
</comment>
<dbReference type="GO" id="GO:0009055">
    <property type="term" value="F:electron transfer activity"/>
    <property type="evidence" value="ECO:0007669"/>
    <property type="project" value="InterPro"/>
</dbReference>
<dbReference type="Proteomes" id="UP000664303">
    <property type="component" value="Unassembled WGS sequence"/>
</dbReference>
<dbReference type="PANTHER" id="PTHR30485">
    <property type="entry name" value="NI/FE-HYDROGENASE 1 B-TYPE CYTOCHROME SUBUNIT"/>
    <property type="match status" value="1"/>
</dbReference>
<feature type="transmembrane region" description="Helical" evidence="6">
    <location>
        <begin position="147"/>
        <end position="165"/>
    </location>
</feature>
<feature type="transmembrane region" description="Helical" evidence="6">
    <location>
        <begin position="42"/>
        <end position="61"/>
    </location>
</feature>
<dbReference type="RefSeq" id="WP_206561594.1">
    <property type="nucleotide sequence ID" value="NZ_JAFKCZ010000012.1"/>
</dbReference>
<accession>A0A939IN33</accession>
<keyword evidence="5 6" id="KW-0472">Membrane</keyword>